<evidence type="ECO:0000313" key="2">
    <source>
        <dbReference type="Proteomes" id="UP001065298"/>
    </source>
</evidence>
<comment type="caution">
    <text evidence="1">The sequence shown here is derived from an EMBL/GenBank/DDBJ whole genome shotgun (WGS) entry which is preliminary data.</text>
</comment>
<protein>
    <submittedName>
        <fullName evidence="1">Uncharacterized protein</fullName>
    </submittedName>
</protein>
<keyword evidence="2" id="KW-1185">Reference proteome</keyword>
<dbReference type="Proteomes" id="UP001065298">
    <property type="component" value="Chromosome 4"/>
</dbReference>
<organism evidence="1 2">
    <name type="scientific">Fusarium keratoplasticum</name>
    <dbReference type="NCBI Taxonomy" id="1328300"/>
    <lineage>
        <taxon>Eukaryota</taxon>
        <taxon>Fungi</taxon>
        <taxon>Dikarya</taxon>
        <taxon>Ascomycota</taxon>
        <taxon>Pezizomycotina</taxon>
        <taxon>Sordariomycetes</taxon>
        <taxon>Hypocreomycetidae</taxon>
        <taxon>Hypocreales</taxon>
        <taxon>Nectriaceae</taxon>
        <taxon>Fusarium</taxon>
        <taxon>Fusarium solani species complex</taxon>
    </lineage>
</organism>
<gene>
    <name evidence="1" type="ORF">NCS57_00663000</name>
</gene>
<dbReference type="EMBL" id="CM046506">
    <property type="protein sequence ID" value="KAI8671866.1"/>
    <property type="molecule type" value="Genomic_DNA"/>
</dbReference>
<name>A0ACC0R5T8_9HYPO</name>
<sequence length="482" mass="53276">MSADERTNARYHTREECDSPVQSGSAHHHNNYFTILPRVSSLPLTTLSIMSPFIKLAQRALPRDSTIMERKWIKLNKAPQTETPAEPTPLVAVIGVGFVGTGLVDSFSAKYDILGFDISEERVKDLRVEFEARPNVSFTSTESDLKLATHFLISVPTLLLSDKSINLSYLKSALDKVNRWARPGSTIVIESSVAIGMTRELLGPIAKSRRLFAGMSPERIDPGRTEPPMRTIPKVVSGLDDVVPGSLDAIVRLYGRVFDTIVPVSKPEVAEMTKLYENCQRMMCIAYVNEMADACIGLGIDPYEVCDAAATKPFGYLPFQPSLGVGGHCIPVNPYYLLSNGDYPLLRAAAETMNERPAEIARRIIDGFFGSDKGGRRDSGFEIRKRVLVVGMGFKAGQSHLVNSPGLQLARELNKFELDVAFADSLVSQSAVPEITRLADEDWTKEKLEEFDLIVVSFKQTGMDFGLLEELSEDVSVQMFCQ</sequence>
<reference evidence="1" key="1">
    <citation type="submission" date="2022-06" db="EMBL/GenBank/DDBJ databases">
        <title>Fusarium solani species complex genomes reveal bases of compartmentalisation and animal pathogenesis.</title>
        <authorList>
            <person name="Tsai I.J."/>
        </authorList>
    </citation>
    <scope>NUCLEOTIDE SEQUENCE</scope>
    <source>
        <strain evidence="1">Fu6.1</strain>
    </source>
</reference>
<evidence type="ECO:0000313" key="1">
    <source>
        <dbReference type="EMBL" id="KAI8671866.1"/>
    </source>
</evidence>
<accession>A0ACC0R5T8</accession>
<proteinExistence type="predicted"/>